<name>A0ABV1F2W4_9BACI</name>
<dbReference type="PANTHER" id="PTHR20854:SF4">
    <property type="entry name" value="INOSITOL-1-MONOPHOSPHATASE-RELATED"/>
    <property type="match status" value="1"/>
</dbReference>
<dbReference type="EMBL" id="JBBMFN010000031">
    <property type="protein sequence ID" value="MEQ2466667.1"/>
    <property type="molecule type" value="Genomic_DNA"/>
</dbReference>
<proteinExistence type="predicted"/>
<reference evidence="6 7" key="1">
    <citation type="submission" date="2024-03" db="EMBL/GenBank/DDBJ databases">
        <title>Human intestinal bacterial collection.</title>
        <authorList>
            <person name="Pauvert C."/>
            <person name="Hitch T.C.A."/>
            <person name="Clavel T."/>
        </authorList>
    </citation>
    <scope>NUCLEOTIDE SEQUENCE [LARGE SCALE GENOMIC DNA]</scope>
    <source>
        <strain evidence="6 7">CLA-SR-H024</strain>
    </source>
</reference>
<keyword evidence="7" id="KW-1185">Reference proteome</keyword>
<dbReference type="PANTHER" id="PTHR20854">
    <property type="entry name" value="INOSITOL MONOPHOSPHATASE"/>
    <property type="match status" value="1"/>
</dbReference>
<evidence type="ECO:0000256" key="5">
    <source>
        <dbReference type="ARBA" id="ARBA00022842"/>
    </source>
</evidence>
<protein>
    <recommendedName>
        <fullName evidence="2">inositol-phosphate phosphatase</fullName>
        <ecNumber evidence="2">3.1.3.25</ecNumber>
    </recommendedName>
</protein>
<dbReference type="Pfam" id="PF00459">
    <property type="entry name" value="Inositol_P"/>
    <property type="match status" value="1"/>
</dbReference>
<dbReference type="InterPro" id="IPR000760">
    <property type="entry name" value="Inositol_monophosphatase-like"/>
</dbReference>
<gene>
    <name evidence="6" type="ORF">WMO63_13420</name>
</gene>
<evidence type="ECO:0000256" key="2">
    <source>
        <dbReference type="ARBA" id="ARBA00013106"/>
    </source>
</evidence>
<evidence type="ECO:0000256" key="3">
    <source>
        <dbReference type="ARBA" id="ARBA00022723"/>
    </source>
</evidence>
<accession>A0ABV1F2W4</accession>
<dbReference type="Gene3D" id="3.30.540.10">
    <property type="entry name" value="Fructose-1,6-Bisphosphatase, subunit A, domain 1"/>
    <property type="match status" value="1"/>
</dbReference>
<keyword evidence="5" id="KW-0460">Magnesium</keyword>
<dbReference type="PROSITE" id="PS00630">
    <property type="entry name" value="IMP_2"/>
    <property type="match status" value="1"/>
</dbReference>
<dbReference type="PRINTS" id="PR00377">
    <property type="entry name" value="IMPHPHTASES"/>
</dbReference>
<evidence type="ECO:0000313" key="7">
    <source>
        <dbReference type="Proteomes" id="UP001465426"/>
    </source>
</evidence>
<keyword evidence="4" id="KW-0378">Hydrolase</keyword>
<dbReference type="RefSeq" id="WP_031536390.1">
    <property type="nucleotide sequence ID" value="NZ_JBBMFN010000031.1"/>
</dbReference>
<evidence type="ECO:0000256" key="1">
    <source>
        <dbReference type="ARBA" id="ARBA00001033"/>
    </source>
</evidence>
<dbReference type="InterPro" id="IPR020550">
    <property type="entry name" value="Inositol_monophosphatase_CS"/>
</dbReference>
<dbReference type="PROSITE" id="PS00629">
    <property type="entry name" value="IMP_1"/>
    <property type="match status" value="1"/>
</dbReference>
<dbReference type="SUPFAM" id="SSF56655">
    <property type="entry name" value="Carbohydrate phosphatase"/>
    <property type="match status" value="1"/>
</dbReference>
<evidence type="ECO:0000256" key="4">
    <source>
        <dbReference type="ARBA" id="ARBA00022801"/>
    </source>
</evidence>
<dbReference type="EC" id="3.1.3.25" evidence="2"/>
<evidence type="ECO:0000313" key="6">
    <source>
        <dbReference type="EMBL" id="MEQ2466667.1"/>
    </source>
</evidence>
<dbReference type="Gene3D" id="3.40.190.80">
    <property type="match status" value="1"/>
</dbReference>
<sequence length="265" mass="29565">MGDSRVAEIAEKAKAWTLEAGARLALSHQEKLNVEYKTSAADIVTQKDKEIEQFFVENIKTTYPGHYVLGEEGLSDVLPTDTQNGVVWIIDPIDGTTNFVHQNLNYAISVAVYIDGDPTIGYIYDPIKKELFSAIKNQGAFLNDQPLSTLTSCRVEEAVICFNHLWLVPNEKVDYEKMHHLVNDVRGVRYLGSAALEMAYVACGRLDSSLDFRLSPWDIAAGIVILNEVGAEMTTLENQAINVFTKSSTIFSRPGIHQYILEYLS</sequence>
<dbReference type="Proteomes" id="UP001465426">
    <property type="component" value="Unassembled WGS sequence"/>
</dbReference>
<dbReference type="CDD" id="cd01637">
    <property type="entry name" value="IMPase_like"/>
    <property type="match status" value="1"/>
</dbReference>
<comment type="catalytic activity">
    <reaction evidence="1">
        <text>a myo-inositol phosphate + H2O = myo-inositol + phosphate</text>
        <dbReference type="Rhea" id="RHEA:24056"/>
        <dbReference type="ChEBI" id="CHEBI:15377"/>
        <dbReference type="ChEBI" id="CHEBI:17268"/>
        <dbReference type="ChEBI" id="CHEBI:43474"/>
        <dbReference type="ChEBI" id="CHEBI:84139"/>
        <dbReference type="EC" id="3.1.3.25"/>
    </reaction>
</comment>
<keyword evidence="3" id="KW-0479">Metal-binding</keyword>
<comment type="caution">
    <text evidence="6">The sequence shown here is derived from an EMBL/GenBank/DDBJ whole genome shotgun (WGS) entry which is preliminary data.</text>
</comment>
<dbReference type="InterPro" id="IPR020583">
    <property type="entry name" value="Inositol_monoP_metal-BS"/>
</dbReference>
<organism evidence="6 7">
    <name type="scientific">Niallia hominis</name>
    <dbReference type="NCBI Taxonomy" id="3133173"/>
    <lineage>
        <taxon>Bacteria</taxon>
        <taxon>Bacillati</taxon>
        <taxon>Bacillota</taxon>
        <taxon>Bacilli</taxon>
        <taxon>Bacillales</taxon>
        <taxon>Bacillaceae</taxon>
        <taxon>Niallia</taxon>
    </lineage>
</organism>